<gene>
    <name evidence="8" type="ORF">QQ008_01255</name>
</gene>
<keyword evidence="5 6" id="KW-0808">Transferase</keyword>
<dbReference type="GO" id="GO:0004731">
    <property type="term" value="F:purine-nucleoside phosphorylase activity"/>
    <property type="evidence" value="ECO:0007669"/>
    <property type="project" value="UniProtKB-EC"/>
</dbReference>
<reference evidence="8" key="1">
    <citation type="submission" date="2023-06" db="EMBL/GenBank/DDBJ databases">
        <title>Genomic of Parafulvivirga corallium.</title>
        <authorList>
            <person name="Wang G."/>
        </authorList>
    </citation>
    <scope>NUCLEOTIDE SEQUENCE</scope>
    <source>
        <strain evidence="8">BMA10</strain>
    </source>
</reference>
<comment type="caution">
    <text evidence="8">The sequence shown here is derived from an EMBL/GenBank/DDBJ whole genome shotgun (WGS) entry which is preliminary data.</text>
</comment>
<comment type="subunit">
    <text evidence="3">Homotrimer.</text>
</comment>
<comment type="pathway">
    <text evidence="1 6">Purine metabolism; purine nucleoside salvage.</text>
</comment>
<organism evidence="8 9">
    <name type="scientific">Splendidivirga corallicola</name>
    <dbReference type="NCBI Taxonomy" id="3051826"/>
    <lineage>
        <taxon>Bacteria</taxon>
        <taxon>Pseudomonadati</taxon>
        <taxon>Bacteroidota</taxon>
        <taxon>Cytophagia</taxon>
        <taxon>Cytophagales</taxon>
        <taxon>Splendidivirgaceae</taxon>
        <taxon>Splendidivirga</taxon>
    </lineage>
</organism>
<evidence type="ECO:0000256" key="6">
    <source>
        <dbReference type="PIRNR" id="PIRNR000477"/>
    </source>
</evidence>
<dbReference type="RefSeq" id="WP_346749986.1">
    <property type="nucleotide sequence ID" value="NZ_JAUJEA010000001.1"/>
</dbReference>
<dbReference type="InterPro" id="IPR018099">
    <property type="entry name" value="Purine_phosphorylase-2_CS"/>
</dbReference>
<dbReference type="CDD" id="cd09009">
    <property type="entry name" value="PNP-EcPNPII_like"/>
    <property type="match status" value="1"/>
</dbReference>
<comment type="function">
    <text evidence="6">The purine nucleoside phosphorylases catalyze the phosphorolytic breakdown of the N-glycosidic bond in the beta-(deoxy)ribonucleoside molecules, with the formation of the corresponding free purine bases and pentose-1-phosphate.</text>
</comment>
<comment type="similarity">
    <text evidence="2 6">Belongs to the PNP/MTAP phosphorylase family.</text>
</comment>
<dbReference type="InterPro" id="IPR011270">
    <property type="entry name" value="Pur_Nuc_Pase_Ino/Guo-sp"/>
</dbReference>
<protein>
    <recommendedName>
        <fullName evidence="6">Purine nucleoside phosphorylase</fullName>
        <ecNumber evidence="6">2.4.2.1</ecNumber>
    </recommendedName>
    <alternativeName>
        <fullName evidence="6">Inosine-guanosine phosphorylase</fullName>
    </alternativeName>
</protein>
<sequence>MIQKIKEAVNFIQQRFSGEPQFGIILGTGLGSLVNDVEAEHTIDYDEIPHFPVSTVESHSGKLIFGKLSGKNVVVMQGRFHYYEGYSMEEVTFPVRVLKLLGIRKLFISNAAGGLNPEYQISDLMIIEDHINLLPENPLRGKNLDEFGGRFPDMSEPYDLSIVDQALDIAKSYNIPTHKGVYVSVPGPNLETRAEYKYLRIIGADAVGMSTVPENIVARHMDLPCFAISVITDLCTPGNIKKISVEEVIAAAMKAEPGMTQIMRELIRKQ</sequence>
<evidence type="ECO:0000259" key="7">
    <source>
        <dbReference type="Pfam" id="PF01048"/>
    </source>
</evidence>
<evidence type="ECO:0000256" key="5">
    <source>
        <dbReference type="ARBA" id="ARBA00022679"/>
    </source>
</evidence>
<dbReference type="PROSITE" id="PS01240">
    <property type="entry name" value="PNP_MTAP_2"/>
    <property type="match status" value="1"/>
</dbReference>
<evidence type="ECO:0000256" key="3">
    <source>
        <dbReference type="ARBA" id="ARBA00011233"/>
    </source>
</evidence>
<proteinExistence type="inferred from homology"/>
<dbReference type="InterPro" id="IPR011268">
    <property type="entry name" value="Purine_phosphorylase"/>
</dbReference>
<evidence type="ECO:0000256" key="4">
    <source>
        <dbReference type="ARBA" id="ARBA00022676"/>
    </source>
</evidence>
<dbReference type="NCBIfam" id="NF006054">
    <property type="entry name" value="PRK08202.1"/>
    <property type="match status" value="1"/>
</dbReference>
<dbReference type="SUPFAM" id="SSF53167">
    <property type="entry name" value="Purine and uridine phosphorylases"/>
    <property type="match status" value="1"/>
</dbReference>
<dbReference type="PANTHER" id="PTHR11904">
    <property type="entry name" value="METHYLTHIOADENOSINE/PURINE NUCLEOSIDE PHOSPHORYLASE"/>
    <property type="match status" value="1"/>
</dbReference>
<dbReference type="Proteomes" id="UP001172082">
    <property type="component" value="Unassembled WGS sequence"/>
</dbReference>
<accession>A0ABT8KGW9</accession>
<keyword evidence="9" id="KW-1185">Reference proteome</keyword>
<feature type="domain" description="Nucleoside phosphorylase" evidence="7">
    <location>
        <begin position="22"/>
        <end position="268"/>
    </location>
</feature>
<evidence type="ECO:0000313" key="9">
    <source>
        <dbReference type="Proteomes" id="UP001172082"/>
    </source>
</evidence>
<dbReference type="Pfam" id="PF01048">
    <property type="entry name" value="PNP_UDP_1"/>
    <property type="match status" value="1"/>
</dbReference>
<dbReference type="PANTHER" id="PTHR11904:SF9">
    <property type="entry name" value="PURINE NUCLEOSIDE PHOSPHORYLASE-RELATED"/>
    <property type="match status" value="1"/>
</dbReference>
<dbReference type="EC" id="2.4.2.1" evidence="6"/>
<dbReference type="InterPro" id="IPR000845">
    <property type="entry name" value="Nucleoside_phosphorylase_d"/>
</dbReference>
<dbReference type="InterPro" id="IPR035994">
    <property type="entry name" value="Nucleoside_phosphorylase_sf"/>
</dbReference>
<dbReference type="NCBIfam" id="TIGR01697">
    <property type="entry name" value="PNPH-PUNA-XAPA"/>
    <property type="match status" value="1"/>
</dbReference>
<evidence type="ECO:0000256" key="1">
    <source>
        <dbReference type="ARBA" id="ARBA00005058"/>
    </source>
</evidence>
<name>A0ABT8KGW9_9BACT</name>
<dbReference type="EMBL" id="JAUJEA010000001">
    <property type="protein sequence ID" value="MDN5199957.1"/>
    <property type="molecule type" value="Genomic_DNA"/>
</dbReference>
<evidence type="ECO:0000313" key="8">
    <source>
        <dbReference type="EMBL" id="MDN5199957.1"/>
    </source>
</evidence>
<keyword evidence="4 6" id="KW-0328">Glycosyltransferase</keyword>
<dbReference type="Gene3D" id="3.40.50.1580">
    <property type="entry name" value="Nucleoside phosphorylase domain"/>
    <property type="match status" value="1"/>
</dbReference>
<dbReference type="NCBIfam" id="TIGR01700">
    <property type="entry name" value="PNPH"/>
    <property type="match status" value="1"/>
</dbReference>
<evidence type="ECO:0000256" key="2">
    <source>
        <dbReference type="ARBA" id="ARBA00006751"/>
    </source>
</evidence>
<dbReference type="PIRSF" id="PIRSF000477">
    <property type="entry name" value="PurNPase"/>
    <property type="match status" value="1"/>
</dbReference>